<dbReference type="AlphaFoldDB" id="A0A0C9TCJ2"/>
<organism evidence="2 3">
    <name type="scientific">Sphaerobolus stellatus (strain SS14)</name>
    <dbReference type="NCBI Taxonomy" id="990650"/>
    <lineage>
        <taxon>Eukaryota</taxon>
        <taxon>Fungi</taxon>
        <taxon>Dikarya</taxon>
        <taxon>Basidiomycota</taxon>
        <taxon>Agaricomycotina</taxon>
        <taxon>Agaricomycetes</taxon>
        <taxon>Phallomycetidae</taxon>
        <taxon>Geastrales</taxon>
        <taxon>Sphaerobolaceae</taxon>
        <taxon>Sphaerobolus</taxon>
    </lineage>
</organism>
<feature type="compositionally biased region" description="Low complexity" evidence="1">
    <location>
        <begin position="55"/>
        <end position="73"/>
    </location>
</feature>
<keyword evidence="3" id="KW-1185">Reference proteome</keyword>
<reference evidence="2 3" key="1">
    <citation type="submission" date="2014-06" db="EMBL/GenBank/DDBJ databases">
        <title>Evolutionary Origins and Diversification of the Mycorrhizal Mutualists.</title>
        <authorList>
            <consortium name="DOE Joint Genome Institute"/>
            <consortium name="Mycorrhizal Genomics Consortium"/>
            <person name="Kohler A."/>
            <person name="Kuo A."/>
            <person name="Nagy L.G."/>
            <person name="Floudas D."/>
            <person name="Copeland A."/>
            <person name="Barry K.W."/>
            <person name="Cichocki N."/>
            <person name="Veneault-Fourrey C."/>
            <person name="LaButti K."/>
            <person name="Lindquist E.A."/>
            <person name="Lipzen A."/>
            <person name="Lundell T."/>
            <person name="Morin E."/>
            <person name="Murat C."/>
            <person name="Riley R."/>
            <person name="Ohm R."/>
            <person name="Sun H."/>
            <person name="Tunlid A."/>
            <person name="Henrissat B."/>
            <person name="Grigoriev I.V."/>
            <person name="Hibbett D.S."/>
            <person name="Martin F."/>
        </authorList>
    </citation>
    <scope>NUCLEOTIDE SEQUENCE [LARGE SCALE GENOMIC DNA]</scope>
    <source>
        <strain evidence="2 3">SS14</strain>
    </source>
</reference>
<feature type="region of interest" description="Disordered" evidence="1">
    <location>
        <begin position="55"/>
        <end position="74"/>
    </location>
</feature>
<proteinExistence type="predicted"/>
<sequence length="224" mass="25533">MEPVTNSASSAAQSSFQLKNHDIVRLCDETSHVQFSTQTEIMNLSGEERMVFLDTTGTPQSSTSSPAPYSTDPEYGNDIPVLDTHRRHSLNAITNNSVMDIDDSDNYALNSQRRHENALRVLQQRNGQREESAGLEDLKQSETGNQQRISNNQGMAQDQLNKELWRCFLTFKSIVHRIAIKRCKKDTNVNRKFFFIINCLSFLDYLHKQYLIDFEAPTRGSSVP</sequence>
<dbReference type="EMBL" id="KN837353">
    <property type="protein sequence ID" value="KIJ26883.1"/>
    <property type="molecule type" value="Genomic_DNA"/>
</dbReference>
<protein>
    <submittedName>
        <fullName evidence="2">Uncharacterized protein</fullName>
    </submittedName>
</protein>
<dbReference type="HOGENOM" id="CLU_1235729_0_0_1"/>
<gene>
    <name evidence="2" type="ORF">M422DRAFT_271977</name>
</gene>
<dbReference type="Proteomes" id="UP000054279">
    <property type="component" value="Unassembled WGS sequence"/>
</dbReference>
<feature type="compositionally biased region" description="Polar residues" evidence="1">
    <location>
        <begin position="141"/>
        <end position="151"/>
    </location>
</feature>
<accession>A0A0C9TCJ2</accession>
<evidence type="ECO:0000256" key="1">
    <source>
        <dbReference type="SAM" id="MobiDB-lite"/>
    </source>
</evidence>
<feature type="compositionally biased region" description="Basic and acidic residues" evidence="1">
    <location>
        <begin position="127"/>
        <end position="140"/>
    </location>
</feature>
<name>A0A0C9TCJ2_SPHS4</name>
<evidence type="ECO:0000313" key="3">
    <source>
        <dbReference type="Proteomes" id="UP000054279"/>
    </source>
</evidence>
<feature type="region of interest" description="Disordered" evidence="1">
    <location>
        <begin position="125"/>
        <end position="151"/>
    </location>
</feature>
<evidence type="ECO:0000313" key="2">
    <source>
        <dbReference type="EMBL" id="KIJ26883.1"/>
    </source>
</evidence>